<dbReference type="EMBL" id="QZKI01000058">
    <property type="protein sequence ID" value="RJP71525.1"/>
    <property type="molecule type" value="Genomic_DNA"/>
</dbReference>
<name>A0A419F0S0_9BACT</name>
<dbReference type="AlphaFoldDB" id="A0A419F0S0"/>
<accession>A0A419F0S0</accession>
<keyword evidence="1" id="KW-0732">Signal</keyword>
<sequence length="339" mass="36531">MRSIYSIMALCLVAILVTTIPAIAQECPEPGSGAVGVAEFSEGCIDCVDGPVVTCNGEFRVNLMNFERDTVLRLATFTYRVYNFPEATDSGDLVHWVLGIDMEQFQTALANDMTLEDLFVSCSVNGLAVGMDCGLVLPDPTTQLDGVKFEAVIGDSEYETFSITLDEAALIHGFEVAKDCALAATKAGDQDIQRVDRLVPGYACINGPVLAGEPLPYVCPRSQGFWKNHAEAWPVTSLVLGSETYSQSELITILRTPPRGDASLILAKQLIAAKLNVENGSDPAPIDDTIESADDQLSAYSGKLPYGVRTYTSAGHAMLQDAQILDNYNNRELTPDCEG</sequence>
<feature type="signal peptide" evidence="1">
    <location>
        <begin position="1"/>
        <end position="24"/>
    </location>
</feature>
<dbReference type="Proteomes" id="UP000285961">
    <property type="component" value="Unassembled WGS sequence"/>
</dbReference>
<organism evidence="2 3">
    <name type="scientific">Candidatus Abyssobacteria bacterium SURF_17</name>
    <dbReference type="NCBI Taxonomy" id="2093361"/>
    <lineage>
        <taxon>Bacteria</taxon>
        <taxon>Pseudomonadati</taxon>
        <taxon>Candidatus Hydrogenedentota</taxon>
        <taxon>Candidatus Abyssobacteria</taxon>
    </lineage>
</organism>
<comment type="caution">
    <text evidence="2">The sequence shown here is derived from an EMBL/GenBank/DDBJ whole genome shotgun (WGS) entry which is preliminary data.</text>
</comment>
<protein>
    <submittedName>
        <fullName evidence="2">Uncharacterized protein</fullName>
    </submittedName>
</protein>
<feature type="chain" id="PRO_5019148485" evidence="1">
    <location>
        <begin position="25"/>
        <end position="339"/>
    </location>
</feature>
<evidence type="ECO:0000313" key="2">
    <source>
        <dbReference type="EMBL" id="RJP71525.1"/>
    </source>
</evidence>
<evidence type="ECO:0000313" key="3">
    <source>
        <dbReference type="Proteomes" id="UP000285961"/>
    </source>
</evidence>
<reference evidence="2 3" key="1">
    <citation type="journal article" date="2017" name="ISME J.">
        <title>Energy and carbon metabolisms in a deep terrestrial subsurface fluid microbial community.</title>
        <authorList>
            <person name="Momper L."/>
            <person name="Jungbluth S.P."/>
            <person name="Lee M.D."/>
            <person name="Amend J.P."/>
        </authorList>
    </citation>
    <scope>NUCLEOTIDE SEQUENCE [LARGE SCALE GENOMIC DNA]</scope>
    <source>
        <strain evidence="2">SURF_17</strain>
    </source>
</reference>
<gene>
    <name evidence="2" type="ORF">C4532_07370</name>
</gene>
<proteinExistence type="predicted"/>
<evidence type="ECO:0000256" key="1">
    <source>
        <dbReference type="SAM" id="SignalP"/>
    </source>
</evidence>